<comment type="caution">
    <text evidence="1">The sequence shown here is derived from an EMBL/GenBank/DDBJ whole genome shotgun (WGS) entry which is preliminary data.</text>
</comment>
<keyword evidence="2" id="KW-1185">Reference proteome</keyword>
<accession>A0ACC7LPB6</accession>
<dbReference type="EMBL" id="JBIUGF010000003">
    <property type="protein sequence ID" value="MFJ1336918.1"/>
    <property type="molecule type" value="Genomic_DNA"/>
</dbReference>
<dbReference type="Proteomes" id="UP001615411">
    <property type="component" value="Unassembled WGS sequence"/>
</dbReference>
<proteinExistence type="predicted"/>
<keyword evidence="1" id="KW-0012">Acyltransferase</keyword>
<dbReference type="EC" id="2.3.1.-" evidence="1"/>
<evidence type="ECO:0000313" key="1">
    <source>
        <dbReference type="EMBL" id="MFJ1336918.1"/>
    </source>
</evidence>
<keyword evidence="1" id="KW-0808">Transferase</keyword>
<protein>
    <submittedName>
        <fullName evidence="1">GNAT family N-acetyltransferase</fullName>
        <ecNumber evidence="1">2.3.1.-</ecNumber>
    </submittedName>
</protein>
<gene>
    <name evidence="1" type="ORF">ACIKP7_02105</name>
</gene>
<sequence>MISAAAPRPFNQQDMDAVLRIWLDASLKAHDFIDAEFWRANLEPMRNLYIPASETYVIERESRVVAFCSLHDEQLAALFVAPDFQGMRLGKQLLAHAKTLRSQLTLGVYKANVASCAFYRSQGFAVSAEQIDEQTGQLEYLMTWHAPDAVNRALGNYGANIEEAQRVRYPIPSLSRYLMPFILNSTK</sequence>
<reference evidence="1" key="1">
    <citation type="submission" date="2024-10" db="EMBL/GenBank/DDBJ databases">
        <title>Aeromonas and Pseudomonas from the Cagarras Archipelago, Rio de Janeiro, Brazil.</title>
        <authorList>
            <person name="Canellas A.L.B."/>
            <person name="Laport M.S."/>
        </authorList>
    </citation>
    <scope>NUCLEOTIDE SEQUENCE</scope>
    <source>
        <strain evidence="1">ACP-7</strain>
    </source>
</reference>
<organism evidence="1 2">
    <name type="scientific">Pseudomonas caricapapayae</name>
    <dbReference type="NCBI Taxonomy" id="46678"/>
    <lineage>
        <taxon>Bacteria</taxon>
        <taxon>Pseudomonadati</taxon>
        <taxon>Pseudomonadota</taxon>
        <taxon>Gammaproteobacteria</taxon>
        <taxon>Pseudomonadales</taxon>
        <taxon>Pseudomonadaceae</taxon>
        <taxon>Pseudomonas</taxon>
    </lineage>
</organism>
<name>A0ACC7LPB6_9PSED</name>
<evidence type="ECO:0000313" key="2">
    <source>
        <dbReference type="Proteomes" id="UP001615411"/>
    </source>
</evidence>